<proteinExistence type="predicted"/>
<feature type="chain" id="PRO_5046271646" description="Secreted protein" evidence="1">
    <location>
        <begin position="20"/>
        <end position="232"/>
    </location>
</feature>
<keyword evidence="3" id="KW-1185">Reference proteome</keyword>
<feature type="signal peptide" evidence="1">
    <location>
        <begin position="1"/>
        <end position="19"/>
    </location>
</feature>
<reference evidence="2 3" key="1">
    <citation type="submission" date="2023-01" db="EMBL/GenBank/DDBJ databases">
        <title>Minimal conservation of predation-associated metabolite biosynthetic gene clusters underscores biosynthetic potential of Myxococcota including descriptions for ten novel species: Archangium lansinium sp. nov., Myxococcus landrumus sp. nov., Nannocystis bai.</title>
        <authorList>
            <person name="Ahearne A."/>
            <person name="Stevens C."/>
            <person name="Dowd S."/>
        </authorList>
    </citation>
    <scope>NUCLEOTIDE SEQUENCE [LARGE SCALE GENOMIC DNA]</scope>
    <source>
        <strain evidence="2 3">WIWO2</strain>
    </source>
</reference>
<accession>A0ABT5BQA3</accession>
<evidence type="ECO:0000256" key="1">
    <source>
        <dbReference type="SAM" id="SignalP"/>
    </source>
</evidence>
<evidence type="ECO:0008006" key="4">
    <source>
        <dbReference type="Google" id="ProtNLM"/>
    </source>
</evidence>
<sequence length="232" mass="23542">MSPRAFGIALLVALPPALTLTPLPTADSRAQADPGGAGVSRGALLSGPRAAQAAVAVQLSLDELVAAASYVVVATAIEQRSQWEELGGARRIVTYTRLSIDRTVAGQPDGEVWVRTLGGVVGDVGQHVSGDAQIAIGAQAMVFVSKVGSALVVSGMAQGHYPVVDGEEKPSVAGGSGARRVAVRRLAASPDSGTVLSRPGPAISASERLVGATLDTAIDAVNQAWKAKHAQK</sequence>
<protein>
    <recommendedName>
        <fullName evidence="4">Secreted protein</fullName>
    </recommendedName>
</protein>
<keyword evidence="1" id="KW-0732">Signal</keyword>
<comment type="caution">
    <text evidence="2">The sequence shown here is derived from an EMBL/GenBank/DDBJ whole genome shotgun (WGS) entry which is preliminary data.</text>
</comment>
<dbReference type="EMBL" id="JAQNDK010000001">
    <property type="protein sequence ID" value="MDC0676333.1"/>
    <property type="molecule type" value="Genomic_DNA"/>
</dbReference>
<evidence type="ECO:0000313" key="3">
    <source>
        <dbReference type="Proteomes" id="UP001217485"/>
    </source>
</evidence>
<evidence type="ECO:0000313" key="2">
    <source>
        <dbReference type="EMBL" id="MDC0676333.1"/>
    </source>
</evidence>
<name>A0ABT5BQA3_9BACT</name>
<gene>
    <name evidence="2" type="ORF">POL72_01170</name>
</gene>
<organism evidence="2 3">
    <name type="scientific">Sorangium atrum</name>
    <dbReference type="NCBI Taxonomy" id="2995308"/>
    <lineage>
        <taxon>Bacteria</taxon>
        <taxon>Pseudomonadati</taxon>
        <taxon>Myxococcota</taxon>
        <taxon>Polyangia</taxon>
        <taxon>Polyangiales</taxon>
        <taxon>Polyangiaceae</taxon>
        <taxon>Sorangium</taxon>
    </lineage>
</organism>
<dbReference type="RefSeq" id="WP_272093048.1">
    <property type="nucleotide sequence ID" value="NZ_JAQNDK010000001.1"/>
</dbReference>
<dbReference type="Proteomes" id="UP001217485">
    <property type="component" value="Unassembled WGS sequence"/>
</dbReference>